<evidence type="ECO:0000259" key="7">
    <source>
        <dbReference type="PROSITE" id="PS50001"/>
    </source>
</evidence>
<organism evidence="9 10">
    <name type="scientific">Myripristis murdjan</name>
    <name type="common">pinecone soldierfish</name>
    <dbReference type="NCBI Taxonomy" id="586833"/>
    <lineage>
        <taxon>Eukaryota</taxon>
        <taxon>Metazoa</taxon>
        <taxon>Chordata</taxon>
        <taxon>Craniata</taxon>
        <taxon>Vertebrata</taxon>
        <taxon>Euteleostomi</taxon>
        <taxon>Actinopterygii</taxon>
        <taxon>Neopterygii</taxon>
        <taxon>Teleostei</taxon>
        <taxon>Neoteleostei</taxon>
        <taxon>Acanthomorphata</taxon>
        <taxon>Holocentriformes</taxon>
        <taxon>Holocentridae</taxon>
        <taxon>Myripristis</taxon>
    </lineage>
</organism>
<evidence type="ECO:0000256" key="3">
    <source>
        <dbReference type="ARBA" id="ARBA00022999"/>
    </source>
</evidence>
<dbReference type="AlphaFoldDB" id="A0A668AZN0"/>
<evidence type="ECO:0000256" key="2">
    <source>
        <dbReference type="ARBA" id="ARBA00022737"/>
    </source>
</evidence>
<evidence type="ECO:0000256" key="1">
    <source>
        <dbReference type="ARBA" id="ARBA00022443"/>
    </source>
</evidence>
<feature type="domain" description="SH3" evidence="8">
    <location>
        <begin position="153"/>
        <end position="212"/>
    </location>
</feature>
<dbReference type="GeneTree" id="ENSGT00940000155738"/>
<dbReference type="InParanoid" id="A0A668AZN0"/>
<name>A0A668AZN0_9TELE</name>
<dbReference type="Gene3D" id="2.30.30.40">
    <property type="entry name" value="SH3 Domains"/>
    <property type="match status" value="2"/>
</dbReference>
<dbReference type="FunFam" id="3.30.505.10:FF:000022">
    <property type="entry name" value="Growth factor receptor-bound protein 2"/>
    <property type="match status" value="1"/>
</dbReference>
<sequence>MEAVAKTDFTAASDEELSFTRGSILKISSESSDKEWYKAEQDGKEGFIPKNFVTVHPHDWFYGKIARATAEELLSKQRVDGAFLIRESETTLGDFSLSVRSGNEVQHFRILRDGSGKYFLWVVKFNSLNQLVEYHRTSSVSRSQTILLRDMDKQNMYVQAMFDFQPQEQGELGLKRGDIVEVLDRSHPDWWKGTCNSQTGTFPSNYVTPLNHAL</sequence>
<dbReference type="SMART" id="SM00252">
    <property type="entry name" value="SH2"/>
    <property type="match status" value="1"/>
</dbReference>
<dbReference type="PROSITE" id="PS50002">
    <property type="entry name" value="SH3"/>
    <property type="match status" value="2"/>
</dbReference>
<evidence type="ECO:0000313" key="10">
    <source>
        <dbReference type="Proteomes" id="UP000472263"/>
    </source>
</evidence>
<evidence type="ECO:0000259" key="8">
    <source>
        <dbReference type="PROSITE" id="PS50002"/>
    </source>
</evidence>
<dbReference type="Pfam" id="PF00018">
    <property type="entry name" value="SH3_1"/>
    <property type="match status" value="1"/>
</dbReference>
<dbReference type="CDD" id="cd11804">
    <property type="entry name" value="SH3_GRB2_like_N"/>
    <property type="match status" value="1"/>
</dbReference>
<dbReference type="PRINTS" id="PR00452">
    <property type="entry name" value="SH3DOMAIN"/>
</dbReference>
<dbReference type="InterPro" id="IPR036860">
    <property type="entry name" value="SH2_dom_sf"/>
</dbReference>
<dbReference type="SUPFAM" id="SSF55550">
    <property type="entry name" value="SH2 domain"/>
    <property type="match status" value="1"/>
</dbReference>
<dbReference type="InterPro" id="IPR001452">
    <property type="entry name" value="SH3_domain"/>
</dbReference>
<protein>
    <submittedName>
        <fullName evidence="9">Growth factor receptor-bound protein 2-like</fullName>
    </submittedName>
</protein>
<feature type="domain" description="SH2" evidence="7">
    <location>
        <begin position="60"/>
        <end position="151"/>
    </location>
</feature>
<reference evidence="9" key="3">
    <citation type="submission" date="2025-09" db="UniProtKB">
        <authorList>
            <consortium name="Ensembl"/>
        </authorList>
    </citation>
    <scope>IDENTIFICATION</scope>
</reference>
<dbReference type="PANTHER" id="PTHR46037">
    <property type="entry name" value="PROTEIN ENHANCER OF SEVENLESS 2B"/>
    <property type="match status" value="1"/>
</dbReference>
<dbReference type="Ensembl" id="ENSMMDT00005056224.1">
    <property type="protein sequence ID" value="ENSMMDP00005055171.1"/>
    <property type="gene ID" value="ENSMMDG00005024713.1"/>
</dbReference>
<dbReference type="InterPro" id="IPR036028">
    <property type="entry name" value="SH3-like_dom_sf"/>
</dbReference>
<feature type="domain" description="SH3" evidence="8">
    <location>
        <begin position="1"/>
        <end position="58"/>
    </location>
</feature>
<gene>
    <name evidence="9" type="primary">grb2a</name>
</gene>
<keyword evidence="4" id="KW-0449">Lipoprotein</keyword>
<dbReference type="InterPro" id="IPR043539">
    <property type="entry name" value="Grb2-like"/>
</dbReference>
<reference evidence="9" key="2">
    <citation type="submission" date="2025-08" db="UniProtKB">
        <authorList>
            <consortium name="Ensembl"/>
        </authorList>
    </citation>
    <scope>IDENTIFICATION</scope>
</reference>
<dbReference type="CDD" id="cd09941">
    <property type="entry name" value="SH2_Grb2_like"/>
    <property type="match status" value="1"/>
</dbReference>
<proteinExistence type="predicted"/>
<dbReference type="CDD" id="cd11805">
    <property type="entry name" value="SH3_GRB2_like_C"/>
    <property type="match status" value="1"/>
</dbReference>
<keyword evidence="10" id="KW-1185">Reference proteome</keyword>
<dbReference type="InterPro" id="IPR000980">
    <property type="entry name" value="SH2"/>
</dbReference>
<keyword evidence="3 5" id="KW-0727">SH2 domain</keyword>
<reference evidence="9" key="1">
    <citation type="submission" date="2019-06" db="EMBL/GenBank/DDBJ databases">
        <authorList>
            <consortium name="Wellcome Sanger Institute Data Sharing"/>
        </authorList>
    </citation>
    <scope>NUCLEOTIDE SEQUENCE [LARGE SCALE GENOMIC DNA]</scope>
</reference>
<keyword evidence="2" id="KW-0677">Repeat</keyword>
<evidence type="ECO:0000256" key="6">
    <source>
        <dbReference type="PROSITE-ProRule" id="PRU00192"/>
    </source>
</evidence>
<dbReference type="PRINTS" id="PR00401">
    <property type="entry name" value="SH2DOMAIN"/>
</dbReference>
<dbReference type="SUPFAM" id="SSF50044">
    <property type="entry name" value="SH3-domain"/>
    <property type="match status" value="1"/>
</dbReference>
<dbReference type="SMART" id="SM00326">
    <property type="entry name" value="SH3"/>
    <property type="match status" value="2"/>
</dbReference>
<accession>A0A668AZN0</accession>
<dbReference type="OrthoDB" id="10255964at2759"/>
<dbReference type="PRINTS" id="PR00499">
    <property type="entry name" value="P67PHOX"/>
</dbReference>
<keyword evidence="1 6" id="KW-0728">SH3 domain</keyword>
<dbReference type="Gene3D" id="3.30.505.10">
    <property type="entry name" value="SH2 domain"/>
    <property type="match status" value="1"/>
</dbReference>
<dbReference type="Proteomes" id="UP000472263">
    <property type="component" value="Chromosome 1"/>
</dbReference>
<evidence type="ECO:0000313" key="9">
    <source>
        <dbReference type="Ensembl" id="ENSMMDP00005055171.1"/>
    </source>
</evidence>
<dbReference type="Pfam" id="PF00017">
    <property type="entry name" value="SH2"/>
    <property type="match status" value="1"/>
</dbReference>
<dbReference type="Pfam" id="PF14604">
    <property type="entry name" value="SH3_9"/>
    <property type="match status" value="1"/>
</dbReference>
<evidence type="ECO:0000256" key="4">
    <source>
        <dbReference type="ARBA" id="ARBA00023288"/>
    </source>
</evidence>
<dbReference type="PROSITE" id="PS50001">
    <property type="entry name" value="SH2"/>
    <property type="match status" value="1"/>
</dbReference>
<evidence type="ECO:0000256" key="5">
    <source>
        <dbReference type="PROSITE-ProRule" id="PRU00191"/>
    </source>
</evidence>